<evidence type="ECO:0000313" key="2">
    <source>
        <dbReference type="Proteomes" id="UP001229421"/>
    </source>
</evidence>
<proteinExistence type="predicted"/>
<sequence length="149" mass="17304">MESSSQSEIFDLYYLTSLATWNESPHHQYCGHLIACSELMKECSGCGLKIVLKIASHQNIFIVNKYDFSTYNRRSCLPLHLKSVVEYYIFLLQQMDDRITAEQKPYVTIKLTDLRVPHPLTGRLQLKSSNATYVYFNPRTPKTHQLLNL</sequence>
<reference evidence="1" key="1">
    <citation type="journal article" date="2023" name="bioRxiv">
        <title>Improved chromosome-level genome assembly for marigold (Tagetes erecta).</title>
        <authorList>
            <person name="Jiang F."/>
            <person name="Yuan L."/>
            <person name="Wang S."/>
            <person name="Wang H."/>
            <person name="Xu D."/>
            <person name="Wang A."/>
            <person name="Fan W."/>
        </authorList>
    </citation>
    <scope>NUCLEOTIDE SEQUENCE</scope>
    <source>
        <strain evidence="1">WSJ</strain>
        <tissue evidence="1">Leaf</tissue>
    </source>
</reference>
<gene>
    <name evidence="1" type="ORF">QVD17_20999</name>
</gene>
<organism evidence="1 2">
    <name type="scientific">Tagetes erecta</name>
    <name type="common">African marigold</name>
    <dbReference type="NCBI Taxonomy" id="13708"/>
    <lineage>
        <taxon>Eukaryota</taxon>
        <taxon>Viridiplantae</taxon>
        <taxon>Streptophyta</taxon>
        <taxon>Embryophyta</taxon>
        <taxon>Tracheophyta</taxon>
        <taxon>Spermatophyta</taxon>
        <taxon>Magnoliopsida</taxon>
        <taxon>eudicotyledons</taxon>
        <taxon>Gunneridae</taxon>
        <taxon>Pentapetalae</taxon>
        <taxon>asterids</taxon>
        <taxon>campanulids</taxon>
        <taxon>Asterales</taxon>
        <taxon>Asteraceae</taxon>
        <taxon>Asteroideae</taxon>
        <taxon>Heliantheae alliance</taxon>
        <taxon>Tageteae</taxon>
        <taxon>Tagetes</taxon>
    </lineage>
</organism>
<dbReference type="AlphaFoldDB" id="A0AAD8NYL0"/>
<name>A0AAD8NYL0_TARER</name>
<dbReference type="EMBL" id="JAUHHV010000005">
    <property type="protein sequence ID" value="KAK1425644.1"/>
    <property type="molecule type" value="Genomic_DNA"/>
</dbReference>
<accession>A0AAD8NYL0</accession>
<dbReference type="Proteomes" id="UP001229421">
    <property type="component" value="Unassembled WGS sequence"/>
</dbReference>
<keyword evidence="2" id="KW-1185">Reference proteome</keyword>
<evidence type="ECO:0000313" key="1">
    <source>
        <dbReference type="EMBL" id="KAK1425644.1"/>
    </source>
</evidence>
<protein>
    <submittedName>
        <fullName evidence="1">Uncharacterized protein</fullName>
    </submittedName>
</protein>
<comment type="caution">
    <text evidence="1">The sequence shown here is derived from an EMBL/GenBank/DDBJ whole genome shotgun (WGS) entry which is preliminary data.</text>
</comment>